<evidence type="ECO:0008006" key="2">
    <source>
        <dbReference type="Google" id="ProtNLM"/>
    </source>
</evidence>
<protein>
    <recommendedName>
        <fullName evidence="2">DUF4332 domain-containing protein</fullName>
    </recommendedName>
</protein>
<sequence>MNSSKELSRIRGIGTAKQRWLQAIGITTIQALATTPTEAIAQQLAEKGYSASAEEIAAWVAKAQALLSAVSVPPEVVEPEVAQQKADSKSDGWAAIASFNVEFQSRKVAETVEQRVIIRHHETNTTETLSEQNIHYLQQGLLERVQMSLIASNPAAQVPQPLTVTITQVELVRSRSAATMTATPEHRLFAEQIVANEPFELVATVEFSDLPAEGLNRPLICQLTAQARHLSGGSTIELGSVVKSLTLHDAMSYRFMLPEANLPQAGAYRLHLSFTVQNAPATVASFKIPLLSVYQASELSYSANGACAIAL</sequence>
<dbReference type="AlphaFoldDB" id="A0A7C3PGW8"/>
<accession>A0A7C3PGW8</accession>
<reference evidence="1" key="1">
    <citation type="journal article" date="2020" name="mSystems">
        <title>Genome- and Community-Level Interaction Insights into Carbon Utilization and Element Cycling Functions of Hydrothermarchaeota in Hydrothermal Sediment.</title>
        <authorList>
            <person name="Zhou Z."/>
            <person name="Liu Y."/>
            <person name="Xu W."/>
            <person name="Pan J."/>
            <person name="Luo Z.H."/>
            <person name="Li M."/>
        </authorList>
    </citation>
    <scope>NUCLEOTIDE SEQUENCE [LARGE SCALE GENOMIC DNA]</scope>
    <source>
        <strain evidence="1">SpSt-418</strain>
    </source>
</reference>
<proteinExistence type="predicted"/>
<evidence type="ECO:0000313" key="1">
    <source>
        <dbReference type="EMBL" id="HFM99159.1"/>
    </source>
</evidence>
<dbReference type="Gene3D" id="1.10.150.20">
    <property type="entry name" value="5' to 3' exonuclease, C-terminal subdomain"/>
    <property type="match status" value="1"/>
</dbReference>
<comment type="caution">
    <text evidence="1">The sequence shown here is derived from an EMBL/GenBank/DDBJ whole genome shotgun (WGS) entry which is preliminary data.</text>
</comment>
<organism evidence="1">
    <name type="scientific">Oscillatoriales cyanobacterium SpSt-418</name>
    <dbReference type="NCBI Taxonomy" id="2282169"/>
    <lineage>
        <taxon>Bacteria</taxon>
        <taxon>Bacillati</taxon>
        <taxon>Cyanobacteriota</taxon>
        <taxon>Cyanophyceae</taxon>
        <taxon>Oscillatoriophycideae</taxon>
        <taxon>Oscillatoriales</taxon>
    </lineage>
</organism>
<gene>
    <name evidence="1" type="ORF">ENR64_15645</name>
</gene>
<dbReference type="EMBL" id="DSRU01000227">
    <property type="protein sequence ID" value="HFM99159.1"/>
    <property type="molecule type" value="Genomic_DNA"/>
</dbReference>
<name>A0A7C3PGW8_9CYAN</name>